<dbReference type="HOGENOM" id="CLU_953638_0_0_1"/>
<sequence length="292" mass="32744">MSGTTASYASKANPGQSCNTKTPSGPTYTPTPPTDTYKPNPPTEKPYTPTSPPDTYKPNPPTEKPYIPTSPPDTYKPNPPTEKPYTPTSPPDTYKPNPPTDTYKPNPPTDTYKPNPPHVHKDCSCGAEIPEDCSCKAAIKTVIIQGRIREDVKQCSYEFDLPCNHVCVMYGVRTAIYEQIVDITIRRRTERKAYKTWSFEGKKDAGLLNLEGSPDAYNLNIPQEDTDRVVVITFQSFINGDYKSSDMRYKEVVISTDTSKYCSYFYTFFVEAGDDCDFHDTDFCVSVLPTKK</sequence>
<proteinExistence type="predicted"/>
<reference evidence="3" key="2">
    <citation type="submission" date="2015-01" db="EMBL/GenBank/DDBJ databases">
        <title>Evolutionary Origins and Diversification of the Mycorrhizal Mutualists.</title>
        <authorList>
            <consortium name="DOE Joint Genome Institute"/>
            <consortium name="Mycorrhizal Genomics Consortium"/>
            <person name="Kohler A."/>
            <person name="Kuo A."/>
            <person name="Nagy L.G."/>
            <person name="Floudas D."/>
            <person name="Copeland A."/>
            <person name="Barry K.W."/>
            <person name="Cichocki N."/>
            <person name="Veneault-Fourrey C."/>
            <person name="LaButti K."/>
            <person name="Lindquist E.A."/>
            <person name="Lipzen A."/>
            <person name="Lundell T."/>
            <person name="Morin E."/>
            <person name="Murat C."/>
            <person name="Riley R."/>
            <person name="Ohm R."/>
            <person name="Sun H."/>
            <person name="Tunlid A."/>
            <person name="Henrissat B."/>
            <person name="Grigoriev I.V."/>
            <person name="Hibbett D.S."/>
            <person name="Martin F."/>
        </authorList>
    </citation>
    <scope>NUCLEOTIDE SEQUENCE [LARGE SCALE GENOMIC DNA]</scope>
    <source>
        <strain evidence="3">MAFF 305830</strain>
    </source>
</reference>
<dbReference type="PRINTS" id="PR01217">
    <property type="entry name" value="PRICHEXTENSN"/>
</dbReference>
<evidence type="ECO:0000313" key="3">
    <source>
        <dbReference type="Proteomes" id="UP000054097"/>
    </source>
</evidence>
<feature type="compositionally biased region" description="Pro residues" evidence="1">
    <location>
        <begin position="29"/>
        <end position="52"/>
    </location>
</feature>
<feature type="region of interest" description="Disordered" evidence="1">
    <location>
        <begin position="1"/>
        <end position="115"/>
    </location>
</feature>
<accession>A0A0C2W7E0</accession>
<dbReference type="Proteomes" id="UP000054097">
    <property type="component" value="Unassembled WGS sequence"/>
</dbReference>
<protein>
    <submittedName>
        <fullName evidence="2">Uncharacterized protein</fullName>
    </submittedName>
</protein>
<feature type="compositionally biased region" description="Pro residues" evidence="1">
    <location>
        <begin position="77"/>
        <end position="90"/>
    </location>
</feature>
<name>A0A0C2W7E0_SERVB</name>
<dbReference type="STRING" id="933852.A0A0C2W7E0"/>
<dbReference type="OrthoDB" id="10064156at2759"/>
<evidence type="ECO:0000256" key="1">
    <source>
        <dbReference type="SAM" id="MobiDB-lite"/>
    </source>
</evidence>
<reference evidence="2 3" key="1">
    <citation type="submission" date="2014-04" db="EMBL/GenBank/DDBJ databases">
        <authorList>
            <consortium name="DOE Joint Genome Institute"/>
            <person name="Kuo A."/>
            <person name="Zuccaro A."/>
            <person name="Kohler A."/>
            <person name="Nagy L.G."/>
            <person name="Floudas D."/>
            <person name="Copeland A."/>
            <person name="Barry K.W."/>
            <person name="Cichocki N."/>
            <person name="Veneault-Fourrey C."/>
            <person name="LaButti K."/>
            <person name="Lindquist E.A."/>
            <person name="Lipzen A."/>
            <person name="Lundell T."/>
            <person name="Morin E."/>
            <person name="Murat C."/>
            <person name="Sun H."/>
            <person name="Tunlid A."/>
            <person name="Henrissat B."/>
            <person name="Grigoriev I.V."/>
            <person name="Hibbett D.S."/>
            <person name="Martin F."/>
            <person name="Nordberg H.P."/>
            <person name="Cantor M.N."/>
            <person name="Hua S.X."/>
        </authorList>
    </citation>
    <scope>NUCLEOTIDE SEQUENCE [LARGE SCALE GENOMIC DNA]</scope>
    <source>
        <strain evidence="2 3">MAFF 305830</strain>
    </source>
</reference>
<dbReference type="AlphaFoldDB" id="A0A0C2W7E0"/>
<keyword evidence="3" id="KW-1185">Reference proteome</keyword>
<gene>
    <name evidence="2" type="ORF">M408DRAFT_332941</name>
</gene>
<dbReference type="EMBL" id="KN824357">
    <property type="protein sequence ID" value="KIM22373.1"/>
    <property type="molecule type" value="Genomic_DNA"/>
</dbReference>
<feature type="compositionally biased region" description="Pro residues" evidence="1">
    <location>
        <begin position="58"/>
        <end position="71"/>
    </location>
</feature>
<evidence type="ECO:0000313" key="2">
    <source>
        <dbReference type="EMBL" id="KIM22373.1"/>
    </source>
</evidence>
<feature type="compositionally biased region" description="Polar residues" evidence="1">
    <location>
        <begin position="1"/>
        <end position="19"/>
    </location>
</feature>
<organism evidence="2 3">
    <name type="scientific">Serendipita vermifera MAFF 305830</name>
    <dbReference type="NCBI Taxonomy" id="933852"/>
    <lineage>
        <taxon>Eukaryota</taxon>
        <taxon>Fungi</taxon>
        <taxon>Dikarya</taxon>
        <taxon>Basidiomycota</taxon>
        <taxon>Agaricomycotina</taxon>
        <taxon>Agaricomycetes</taxon>
        <taxon>Sebacinales</taxon>
        <taxon>Serendipitaceae</taxon>
        <taxon>Serendipita</taxon>
    </lineage>
</organism>